<organism evidence="9 10">
    <name type="scientific">Vulcanimicrobium alpinum</name>
    <dbReference type="NCBI Taxonomy" id="3016050"/>
    <lineage>
        <taxon>Bacteria</taxon>
        <taxon>Bacillati</taxon>
        <taxon>Vulcanimicrobiota</taxon>
        <taxon>Vulcanimicrobiia</taxon>
        <taxon>Vulcanimicrobiales</taxon>
        <taxon>Vulcanimicrobiaceae</taxon>
        <taxon>Vulcanimicrobium</taxon>
    </lineage>
</organism>
<dbReference type="FunFam" id="3.20.20.80:FF:000055">
    <property type="entry name" value="Trehalose synthase"/>
    <property type="match status" value="1"/>
</dbReference>
<dbReference type="GO" id="GO:0047471">
    <property type="term" value="F:maltose alpha-D-glucosyltransferase activity"/>
    <property type="evidence" value="ECO:0007669"/>
    <property type="project" value="UniProtKB-EC"/>
</dbReference>
<keyword evidence="10" id="KW-1185">Reference proteome</keyword>
<evidence type="ECO:0000256" key="6">
    <source>
        <dbReference type="ARBA" id="ARBA00023235"/>
    </source>
</evidence>
<dbReference type="InterPro" id="IPR011009">
    <property type="entry name" value="Kinase-like_dom_sf"/>
</dbReference>
<dbReference type="AlphaFoldDB" id="A0AAN2C8M6"/>
<evidence type="ECO:0000256" key="1">
    <source>
        <dbReference type="ARBA" id="ARBA00001595"/>
    </source>
</evidence>
<dbReference type="RefSeq" id="WP_317996467.1">
    <property type="nucleotide sequence ID" value="NZ_AP025523.1"/>
</dbReference>
<dbReference type="KEGG" id="vab:WPS_07050"/>
<dbReference type="Gene3D" id="2.60.40.1180">
    <property type="entry name" value="Golgi alpha-mannosidase II"/>
    <property type="match status" value="1"/>
</dbReference>
<dbReference type="InterPro" id="IPR017853">
    <property type="entry name" value="GH"/>
</dbReference>
<dbReference type="Pfam" id="PF00128">
    <property type="entry name" value="Alpha-amylase"/>
    <property type="match status" value="1"/>
</dbReference>
<dbReference type="CDD" id="cd11334">
    <property type="entry name" value="AmyAc_TreS"/>
    <property type="match status" value="1"/>
</dbReference>
<name>A0AAN2C8M6_UNVUL</name>
<dbReference type="Proteomes" id="UP001317532">
    <property type="component" value="Chromosome"/>
</dbReference>
<dbReference type="InterPro" id="IPR012810">
    <property type="entry name" value="TreS/a-amylase_N"/>
</dbReference>
<keyword evidence="6" id="KW-0413">Isomerase</keyword>
<gene>
    <name evidence="9" type="ORF">WPS_07050</name>
</gene>
<dbReference type="PANTHER" id="PTHR10357">
    <property type="entry name" value="ALPHA-AMYLASE FAMILY MEMBER"/>
    <property type="match status" value="1"/>
</dbReference>
<keyword evidence="5" id="KW-0106">Calcium</keyword>
<evidence type="ECO:0000256" key="3">
    <source>
        <dbReference type="ARBA" id="ARBA00012619"/>
    </source>
</evidence>
<dbReference type="NCBIfam" id="TIGR02456">
    <property type="entry name" value="treS_nterm"/>
    <property type="match status" value="1"/>
</dbReference>
<dbReference type="Gene3D" id="3.90.400.10">
    <property type="entry name" value="Oligo-1,6-glucosidase, Domain 2"/>
    <property type="match status" value="1"/>
</dbReference>
<dbReference type="InterPro" id="IPR006047">
    <property type="entry name" value="GH13_cat_dom"/>
</dbReference>
<dbReference type="EMBL" id="AP025523">
    <property type="protein sequence ID" value="BDE05429.1"/>
    <property type="molecule type" value="Genomic_DNA"/>
</dbReference>
<comment type="similarity">
    <text evidence="2">Belongs to the glycosyl hydrolase 13 family. TreS subfamily.</text>
</comment>
<sequence>MPGDPQWYRDAVVYQTHVKAFRDSNGDGIGDVNGLTSRLDYLAELGVTALWLLPFFPSPLRDDGYDIADYTGVHPAYGTLEDVHRLVAEAHDRGIRVIAELVVNHTSDEHPWFQRARRAERGSPEREWYVWSDDDRKYAGTRIIFTDTEWSNWSWDPVAGQYYWHRFFSHQPDLNFQNPEVIGAITDVMRFWSKVGIDGFRLDAVPYLCEREGTNNENLPETHGVIKILRAVLENEFPDRIFLAEANQWPEDLSSYFGDGDECHMCFHFPLMPRLFMAVADEDRYPIHDILRQTPPIPEGCQWAVFLRNHDELTLEMVSDRERERMNAVYAIEPKMRINVGIRRRLAPLLENDRRRIELMNGLLMSMPGTPVIYYGDEIGMGDNLFLKDRDGVRTPMQWSPDRNGGFSDADHIRLYAPVVTDPTYGYEAVNVETQARTPTSLLNWMRRTIAVRKASRAFGRGTLTLLYPSNRRVLAYLREFDGETLLVVANLARTAQAVQLDLSAFAGRTPFEMLGSTAFPPIATSPYAVTLGPYGFFWFALVRDPSGAAAPIRSSALPELPTVVVPRAGLAFDRWARAVIDSDIVPLALGASEHGHVRDAFVAAEIDPALAFVVVGDGLRRISLPLRFVWDAPVREDAVARARSGPREGWIVDAGGDASTAPLVERAMRAGVVLRDEGRMTFALEGSPMPEASSSQRLGSATGARRWVLDDARLVTLHRQMPRLRNSGVAFLRHLHERGFAQAPELLGTATYVDTDRETWVVATSQRYVPHPIDAEGSLRDILRAGAADERLLRSATNVADALAALHRALATPGSDPTFGTRPIEDADLAAWRAAAGDDLQALVAAGVEGVVAVRERVAAALAKLPPHVNAASARAHGRLTLHRVLLVGGVPVFVGFGETVDDRSSPLKDVASLARSFDAVARESILASAHDPTADPLETRATTRSIVARALATFFERYAISARDLPTLPRDPAQRDAMVAFFRVQSALRDVREALSRRPADLARAVDALQVECP</sequence>
<evidence type="ECO:0000256" key="4">
    <source>
        <dbReference type="ARBA" id="ARBA00022723"/>
    </source>
</evidence>
<evidence type="ECO:0000259" key="8">
    <source>
        <dbReference type="SMART" id="SM00642"/>
    </source>
</evidence>
<dbReference type="InterPro" id="IPR045857">
    <property type="entry name" value="O16G_dom_2"/>
</dbReference>
<evidence type="ECO:0000256" key="5">
    <source>
        <dbReference type="ARBA" id="ARBA00022837"/>
    </source>
</evidence>
<keyword evidence="4" id="KW-0479">Metal-binding</keyword>
<dbReference type="SMART" id="SM00642">
    <property type="entry name" value="Aamy"/>
    <property type="match status" value="1"/>
</dbReference>
<proteinExistence type="inferred from homology"/>
<dbReference type="SUPFAM" id="SSF51011">
    <property type="entry name" value="Glycosyl hydrolase domain"/>
    <property type="match status" value="1"/>
</dbReference>
<protein>
    <recommendedName>
        <fullName evidence="3">maltose alpha-D-glucosyltransferase</fullName>
        <ecNumber evidence="3">5.4.99.16</ecNumber>
    </recommendedName>
    <alternativeName>
        <fullName evidence="7">Maltose alpha-D-glucosyltransferase</fullName>
    </alternativeName>
</protein>
<dbReference type="InterPro" id="IPR013780">
    <property type="entry name" value="Glyco_hydro_b"/>
</dbReference>
<dbReference type="PANTHER" id="PTHR10357:SF219">
    <property type="entry name" value="MALTOSE ALPHA-D-GLUCOSYLTRANSFERASE"/>
    <property type="match status" value="1"/>
</dbReference>
<dbReference type="Gene3D" id="3.20.20.80">
    <property type="entry name" value="Glycosidases"/>
    <property type="match status" value="1"/>
</dbReference>
<feature type="domain" description="Glycosyl hydrolase family 13 catalytic" evidence="8">
    <location>
        <begin position="15"/>
        <end position="414"/>
    </location>
</feature>
<reference evidence="9 10" key="1">
    <citation type="journal article" date="2022" name="ISME Commun">
        <title>Vulcanimicrobium alpinus gen. nov. sp. nov., the first cultivated representative of the candidate phylum 'Eremiobacterota', is a metabolically versatile aerobic anoxygenic phototroph.</title>
        <authorList>
            <person name="Yabe S."/>
            <person name="Muto K."/>
            <person name="Abe K."/>
            <person name="Yokota A."/>
            <person name="Staudigel H."/>
            <person name="Tebo B.M."/>
        </authorList>
    </citation>
    <scope>NUCLEOTIDE SEQUENCE [LARGE SCALE GENOMIC DNA]</scope>
    <source>
        <strain evidence="9 10">WC8-2</strain>
    </source>
</reference>
<dbReference type="Pfam" id="PF16657">
    <property type="entry name" value="Malt_amylase_C"/>
    <property type="match status" value="1"/>
</dbReference>
<evidence type="ECO:0000256" key="2">
    <source>
        <dbReference type="ARBA" id="ARBA00005496"/>
    </source>
</evidence>
<dbReference type="Gene3D" id="3.90.1200.10">
    <property type="match status" value="1"/>
</dbReference>
<evidence type="ECO:0000313" key="9">
    <source>
        <dbReference type="EMBL" id="BDE05429.1"/>
    </source>
</evidence>
<dbReference type="InterPro" id="IPR032091">
    <property type="entry name" value="Malt_amylase-like_C"/>
</dbReference>
<dbReference type="GO" id="GO:0005975">
    <property type="term" value="P:carbohydrate metabolic process"/>
    <property type="evidence" value="ECO:0007669"/>
    <property type="project" value="InterPro"/>
</dbReference>
<accession>A0AAN2C8M6</accession>
<comment type="catalytic activity">
    <reaction evidence="1">
        <text>D-maltose = alpha,alpha-trehalose</text>
        <dbReference type="Rhea" id="RHEA:15145"/>
        <dbReference type="ChEBI" id="CHEBI:16551"/>
        <dbReference type="ChEBI" id="CHEBI:17306"/>
        <dbReference type="EC" id="5.4.99.16"/>
    </reaction>
</comment>
<evidence type="ECO:0000313" key="10">
    <source>
        <dbReference type="Proteomes" id="UP001317532"/>
    </source>
</evidence>
<dbReference type="GO" id="GO:0046872">
    <property type="term" value="F:metal ion binding"/>
    <property type="evidence" value="ECO:0007669"/>
    <property type="project" value="UniProtKB-KW"/>
</dbReference>
<dbReference type="EC" id="5.4.99.16" evidence="3"/>
<evidence type="ECO:0000256" key="7">
    <source>
        <dbReference type="ARBA" id="ARBA00031378"/>
    </source>
</evidence>
<dbReference type="SUPFAM" id="SSF51445">
    <property type="entry name" value="(Trans)glycosidases"/>
    <property type="match status" value="1"/>
</dbReference>
<dbReference type="SUPFAM" id="SSF56112">
    <property type="entry name" value="Protein kinase-like (PK-like)"/>
    <property type="match status" value="1"/>
</dbReference>